<dbReference type="Pfam" id="PF04879">
    <property type="entry name" value="Molybdop_Fe4S4"/>
    <property type="match status" value="1"/>
</dbReference>
<dbReference type="InterPro" id="IPR006963">
    <property type="entry name" value="Mopterin_OxRdtase_4Fe-4S_dom"/>
</dbReference>
<dbReference type="OrthoDB" id="9810782at2"/>
<keyword evidence="3" id="KW-0500">Molybdenum</keyword>
<dbReference type="Gene3D" id="2.40.40.20">
    <property type="match status" value="1"/>
</dbReference>
<feature type="domain" description="4Fe-4S Mo/W bis-MGD-type" evidence="8">
    <location>
        <begin position="4"/>
        <end position="60"/>
    </location>
</feature>
<dbReference type="EMBL" id="FWEV01000137">
    <property type="protein sequence ID" value="SLM30410.1"/>
    <property type="molecule type" value="Genomic_DNA"/>
</dbReference>
<protein>
    <submittedName>
        <fullName evidence="9">Similar to molybdopterin oxidoreductase, molybdopterin-containing subunit</fullName>
        <ecNumber evidence="9">1.-.-.-</ecNumber>
    </submittedName>
</protein>
<dbReference type="SMART" id="SM00926">
    <property type="entry name" value="Molybdop_Fe4S4"/>
    <property type="match status" value="1"/>
</dbReference>
<sequence>MSHTKTYKSVCRSCHGGCGVILSLKDGLLVNVTPDRKSPFSRGYMCVKCLNIKEMVYHPDRILSPLKRAWDKEATGRSFRGIEQEIGGKGNKEYPNWQKISWDQALSEIAEKLESIRKESGPESIAIGQGTGRHHYMDVVRFANALGTPNWYEPGLSNCFIPRITVSNLTYGRFISPDYYGETTPRTIIFWGHNPLVSSPDGEVAPLALKALEKGAYGIAVDPRRSETAKKCRMWLPLRPGTDCALALAMIHFIINENLYDHDFVENHTTGFQELKAHIQTFSPSWASDVTGIPVKLITDASRQYAVEKPSVLDWGLAIEQTPNSLQTVRAIAILRGITGNIDAPGSDTFGASLLKPYPVLRAALSKDAVKKRLGASEFKLLGGPRAFMPSAHIPAVMKAMQYGEPYKIRALLNFGSNPLTTIANAKKVHDAISSLELLVVSDMFMTPTASMADYILPAAFWPEVNQLVEIPYVTANAVMAQQKVISVGECRQDEEILRELALRLDLPGSEESLEDIMNYRLSDLGITFDELKNGNSSSSAAAATDDDYGNTFFPKLEYYKYRKNKNRFHTPSGKVELYSKSLERMGYEPLPIYREPPESPIATKKLYEKYPLILTTGSRRKEYFHSDNRQIETLRKRRPHPVADINTKDAKLYGIKNGENIEISSPRGTITMCAFVTEDIAQGVVNIDHGWWFPEKADSDFGIWESNANILTSDAPPYDKAFGTYQLRALLCAIAPI</sequence>
<keyword evidence="4" id="KW-0479">Metal-binding</keyword>
<reference evidence="9 10" key="1">
    <citation type="submission" date="2017-03" db="EMBL/GenBank/DDBJ databases">
        <authorList>
            <person name="Afonso C.L."/>
            <person name="Miller P.J."/>
            <person name="Scott M.A."/>
            <person name="Spackman E."/>
            <person name="Goraichik I."/>
            <person name="Dimitrov K.M."/>
            <person name="Suarez D.L."/>
            <person name="Swayne D.E."/>
        </authorList>
    </citation>
    <scope>NUCLEOTIDE SEQUENCE [LARGE SCALE GENOMIC DNA]</scope>
    <source>
        <strain evidence="9">PRJEB14757</strain>
    </source>
</reference>
<keyword evidence="6" id="KW-0408">Iron</keyword>
<evidence type="ECO:0000313" key="9">
    <source>
        <dbReference type="EMBL" id="SLM30410.1"/>
    </source>
</evidence>
<dbReference type="Gene3D" id="3.40.50.740">
    <property type="match status" value="1"/>
</dbReference>
<gene>
    <name evidence="9" type="ORF">MTBBW1_2210014</name>
</gene>
<dbReference type="Gene3D" id="2.20.25.90">
    <property type="entry name" value="ADC-like domains"/>
    <property type="match status" value="1"/>
</dbReference>
<evidence type="ECO:0000256" key="2">
    <source>
        <dbReference type="ARBA" id="ARBA00010312"/>
    </source>
</evidence>
<keyword evidence="7" id="KW-0411">Iron-sulfur</keyword>
<comment type="cofactor">
    <cofactor evidence="1">
        <name>Mo-bis(molybdopterin guanine dinucleotide)</name>
        <dbReference type="ChEBI" id="CHEBI:60539"/>
    </cofactor>
</comment>
<organism evidence="9 10">
    <name type="scientific">Desulfamplus magnetovallimortis</name>
    <dbReference type="NCBI Taxonomy" id="1246637"/>
    <lineage>
        <taxon>Bacteria</taxon>
        <taxon>Pseudomonadati</taxon>
        <taxon>Thermodesulfobacteriota</taxon>
        <taxon>Desulfobacteria</taxon>
        <taxon>Desulfobacterales</taxon>
        <taxon>Desulfobacteraceae</taxon>
        <taxon>Desulfamplus</taxon>
    </lineage>
</organism>
<evidence type="ECO:0000256" key="6">
    <source>
        <dbReference type="ARBA" id="ARBA00023004"/>
    </source>
</evidence>
<dbReference type="Pfam" id="PF00384">
    <property type="entry name" value="Molybdopterin"/>
    <property type="match status" value="1"/>
</dbReference>
<evidence type="ECO:0000256" key="4">
    <source>
        <dbReference type="ARBA" id="ARBA00022723"/>
    </source>
</evidence>
<dbReference type="InterPro" id="IPR009010">
    <property type="entry name" value="Asp_de-COase-like_dom_sf"/>
</dbReference>
<dbReference type="GO" id="GO:0016491">
    <property type="term" value="F:oxidoreductase activity"/>
    <property type="evidence" value="ECO:0007669"/>
    <property type="project" value="UniProtKB-KW"/>
</dbReference>
<keyword evidence="10" id="KW-1185">Reference proteome</keyword>
<evidence type="ECO:0000256" key="3">
    <source>
        <dbReference type="ARBA" id="ARBA00022505"/>
    </source>
</evidence>
<dbReference type="InterPro" id="IPR006657">
    <property type="entry name" value="MoPterin_dinucl-bd_dom"/>
</dbReference>
<dbReference type="STRING" id="1246637.MTBBW1_2210014"/>
<dbReference type="PROSITE" id="PS51669">
    <property type="entry name" value="4FE4S_MOW_BIS_MGD"/>
    <property type="match status" value="1"/>
</dbReference>
<dbReference type="InterPro" id="IPR006655">
    <property type="entry name" value="Mopterin_OxRdtase_prok_CS"/>
</dbReference>
<keyword evidence="5 9" id="KW-0560">Oxidoreductase</keyword>
<dbReference type="InterPro" id="IPR006656">
    <property type="entry name" value="Mopterin_OxRdtase"/>
</dbReference>
<dbReference type="AlphaFoldDB" id="A0A1W1HD55"/>
<dbReference type="RefSeq" id="WP_080808340.1">
    <property type="nucleotide sequence ID" value="NZ_LT828560.1"/>
</dbReference>
<evidence type="ECO:0000256" key="7">
    <source>
        <dbReference type="ARBA" id="ARBA00023014"/>
    </source>
</evidence>
<comment type="similarity">
    <text evidence="2">Belongs to the prokaryotic molybdopterin-containing oxidoreductase family.</text>
</comment>
<dbReference type="PANTHER" id="PTHR43742">
    <property type="entry name" value="TRIMETHYLAMINE-N-OXIDE REDUCTASE"/>
    <property type="match status" value="1"/>
</dbReference>
<dbReference type="PANTHER" id="PTHR43742:SF6">
    <property type="entry name" value="OXIDOREDUCTASE YYAE-RELATED"/>
    <property type="match status" value="1"/>
</dbReference>
<dbReference type="GO" id="GO:0046872">
    <property type="term" value="F:metal ion binding"/>
    <property type="evidence" value="ECO:0007669"/>
    <property type="project" value="UniProtKB-KW"/>
</dbReference>
<dbReference type="InterPro" id="IPR037949">
    <property type="entry name" value="MopB_CT_Acetylene-hydratase"/>
</dbReference>
<dbReference type="GO" id="GO:0018818">
    <property type="term" value="F:acetylene hydratase activity"/>
    <property type="evidence" value="ECO:0007669"/>
    <property type="project" value="InterPro"/>
</dbReference>
<dbReference type="InterPro" id="IPR050612">
    <property type="entry name" value="Prok_Mopterin_Oxidored"/>
</dbReference>
<name>A0A1W1HD55_9BACT</name>
<dbReference type="GO" id="GO:0051536">
    <property type="term" value="F:iron-sulfur cluster binding"/>
    <property type="evidence" value="ECO:0007669"/>
    <property type="project" value="UniProtKB-KW"/>
</dbReference>
<dbReference type="PROSITE" id="PS00932">
    <property type="entry name" value="MOLYBDOPTERIN_PROK_3"/>
    <property type="match status" value="1"/>
</dbReference>
<dbReference type="GO" id="GO:0043546">
    <property type="term" value="F:molybdopterin cofactor binding"/>
    <property type="evidence" value="ECO:0007669"/>
    <property type="project" value="InterPro"/>
</dbReference>
<dbReference type="Pfam" id="PF01568">
    <property type="entry name" value="Molydop_binding"/>
    <property type="match status" value="1"/>
</dbReference>
<evidence type="ECO:0000256" key="1">
    <source>
        <dbReference type="ARBA" id="ARBA00001942"/>
    </source>
</evidence>
<evidence type="ECO:0000313" key="10">
    <source>
        <dbReference type="Proteomes" id="UP000191931"/>
    </source>
</evidence>
<accession>A0A1W1HD55</accession>
<dbReference type="SUPFAM" id="SSF50692">
    <property type="entry name" value="ADC-like"/>
    <property type="match status" value="1"/>
</dbReference>
<dbReference type="Proteomes" id="UP000191931">
    <property type="component" value="Unassembled WGS sequence"/>
</dbReference>
<dbReference type="EC" id="1.-.-.-" evidence="9"/>
<evidence type="ECO:0000259" key="8">
    <source>
        <dbReference type="PROSITE" id="PS51669"/>
    </source>
</evidence>
<dbReference type="CDD" id="cd02781">
    <property type="entry name" value="MopB_CT_Acetylene-hydratase"/>
    <property type="match status" value="1"/>
</dbReference>
<dbReference type="SUPFAM" id="SSF53706">
    <property type="entry name" value="Formate dehydrogenase/DMSO reductase, domains 1-3"/>
    <property type="match status" value="1"/>
</dbReference>
<evidence type="ECO:0000256" key="5">
    <source>
        <dbReference type="ARBA" id="ARBA00023002"/>
    </source>
</evidence>
<proteinExistence type="inferred from homology"/>
<dbReference type="Gene3D" id="3.40.228.10">
    <property type="entry name" value="Dimethylsulfoxide Reductase, domain 2"/>
    <property type="match status" value="1"/>
</dbReference>